<sequence>MCRIQYFKGEHKNEYLAQSGKEVRHYRHGLLEGSWMVSDDDIIGEFERFHDGCAQYRQEWKQLMEKNWVRTVNGRESCIREIVEANTERVIYRGGIDETGARDGRGIEFDYDLTKPKIEGYWEGDKLKRILRLFKGKIMTEFCNTEDNSEVSSRIPIYYGEYQYDEVHNSFIRHGKGSLINIKGIADREGEWEKGIPSTFFELTDGWYKVDDNPLKNQSDSKIIVVKSHAFKEASSFNLSHYKKAETIEIGGHNFQNVDHFEISGMDALQTLSIGDYSFYKDDRENRFFRTCSIMDCKNLRSIKIGNHSFHYFSNRFELVQLPSLEHLEIGVLDEDSACFSYCNLEIRGLFFCVLFIQTYPN</sequence>
<evidence type="ECO:0000313" key="2">
    <source>
        <dbReference type="Proteomes" id="UP000008312"/>
    </source>
</evidence>
<organism evidence="1">
    <name type="scientific">Blastocystis hominis</name>
    <dbReference type="NCBI Taxonomy" id="12968"/>
    <lineage>
        <taxon>Eukaryota</taxon>
        <taxon>Sar</taxon>
        <taxon>Stramenopiles</taxon>
        <taxon>Bigyra</taxon>
        <taxon>Opalozoa</taxon>
        <taxon>Opalinata</taxon>
        <taxon>Blastocystidae</taxon>
        <taxon>Blastocystis</taxon>
    </lineage>
</organism>
<dbReference type="EMBL" id="FN668643">
    <property type="protein sequence ID" value="CBK21589.2"/>
    <property type="molecule type" value="Genomic_DNA"/>
</dbReference>
<keyword evidence="2" id="KW-1185">Reference proteome</keyword>
<gene>
    <name evidence="1" type="ORF">GSBLH_T00001733001</name>
</gene>
<dbReference type="RefSeq" id="XP_012895637.1">
    <property type="nucleotide sequence ID" value="XM_013040183.1"/>
</dbReference>
<protein>
    <submittedName>
        <fullName evidence="1">Uncharacterized protein</fullName>
    </submittedName>
</protein>
<name>D8M0K0_BLAHO</name>
<dbReference type="AlphaFoldDB" id="D8M0K0"/>
<dbReference type="GeneID" id="24918964"/>
<evidence type="ECO:0000313" key="1">
    <source>
        <dbReference type="EMBL" id="CBK21589.2"/>
    </source>
</evidence>
<dbReference type="InParanoid" id="D8M0K0"/>
<dbReference type="InterPro" id="IPR032675">
    <property type="entry name" value="LRR_dom_sf"/>
</dbReference>
<reference evidence="1" key="1">
    <citation type="submission" date="2010-02" db="EMBL/GenBank/DDBJ databases">
        <title>Sequencing and annotation of the Blastocystis hominis genome.</title>
        <authorList>
            <person name="Wincker P."/>
        </authorList>
    </citation>
    <scope>NUCLEOTIDE SEQUENCE</scope>
    <source>
        <strain evidence="1">Singapore isolate B</strain>
    </source>
</reference>
<dbReference type="Proteomes" id="UP000008312">
    <property type="component" value="Unassembled WGS sequence"/>
</dbReference>
<accession>D8M0K0</accession>
<dbReference type="Gene3D" id="3.80.10.10">
    <property type="entry name" value="Ribonuclease Inhibitor"/>
    <property type="match status" value="1"/>
</dbReference>
<proteinExistence type="predicted"/>